<dbReference type="InterPro" id="IPR004358">
    <property type="entry name" value="Sig_transdc_His_kin-like_C"/>
</dbReference>
<dbReference type="PROSITE" id="PS50112">
    <property type="entry name" value="PAS"/>
    <property type="match status" value="3"/>
</dbReference>
<evidence type="ECO:0000259" key="11">
    <source>
        <dbReference type="PROSITE" id="PS50113"/>
    </source>
</evidence>
<dbReference type="CDD" id="cd00130">
    <property type="entry name" value="PAS"/>
    <property type="match status" value="2"/>
</dbReference>
<dbReference type="InterPro" id="IPR013767">
    <property type="entry name" value="PAS_fold"/>
</dbReference>
<comment type="catalytic activity">
    <reaction evidence="1">
        <text>ATP + protein L-histidine = ADP + protein N-phospho-L-histidine.</text>
        <dbReference type="EC" id="2.7.13.3"/>
    </reaction>
</comment>
<dbReference type="SUPFAM" id="SSF47384">
    <property type="entry name" value="Homodimeric domain of signal transducing histidine kinase"/>
    <property type="match status" value="1"/>
</dbReference>
<feature type="domain" description="PAC" evidence="11">
    <location>
        <begin position="194"/>
        <end position="246"/>
    </location>
</feature>
<dbReference type="SMART" id="SM00091">
    <property type="entry name" value="PAS"/>
    <property type="match status" value="3"/>
</dbReference>
<sequence length="614" mass="69811">MEREKWMLKAIFDTIEDGIYVIDQNYTIEYMNQRMIEIFGDGTGEKCHHLINNSDSLCPWCRAPEVFAGKSLHWELYIPKAEKTFALTELPLKNPDESVSKLCISRDITEQKQREALLAASEERYQNLFEHVGVGVYISSKKGRFLDANQAFINMMGYSSKEEILNLDITRDLYVRPSDRPKFQEMIEREGRVVQYEVDFKKKDGTPITVLLTSHVRYDHNGNILGYEGITEDQTERYMMEKKLREAHDFMNKIIQSSPSPIMAADLKGNIFIWNRAAEETLGYPASETIGKMHITKIYPEGLAYKIMEMIRSPEHGGVGLLRGHPMLYVRRDGQVIDGSLSAAMIYDDDGNEVATVGSFVDMTERIEMERTLRSTQEQLLQSEKLAAMGRLTSQIAHELNNPLFGIMNTLELLKTEITPENKRRKLLDMSLSETVRLAEMLRKMLSFSKPDQEEKGPVNINTIIDELLMLHEKQLQENSIKIKTELAEALPEINASKNQMRQVFLNMISNAKDAMPEGGTLTFRSWHRDKEVFIEITDTGQGIKEEDINRIFDSFFTTKDTVKGVGLGLSVCYGFIKEHGGDIRVKSSAGEGTTFTISLPAHAGQQAGGEKQT</sequence>
<accession>A0A7W0C9F2</accession>
<dbReference type="Proteomes" id="UP000525298">
    <property type="component" value="Unassembled WGS sequence"/>
</dbReference>
<keyword evidence="6 12" id="KW-0418">Kinase</keyword>
<keyword evidence="13" id="KW-1185">Reference proteome</keyword>
<dbReference type="PANTHER" id="PTHR43065:SF46">
    <property type="entry name" value="C4-DICARBOXYLATE TRANSPORT SENSOR PROTEIN DCTB"/>
    <property type="match status" value="1"/>
</dbReference>
<evidence type="ECO:0000313" key="12">
    <source>
        <dbReference type="EMBL" id="MBA2881545.1"/>
    </source>
</evidence>
<dbReference type="Gene3D" id="3.30.450.20">
    <property type="entry name" value="PAS domain"/>
    <property type="match status" value="3"/>
</dbReference>
<dbReference type="Pfam" id="PF02518">
    <property type="entry name" value="HATPase_c"/>
    <property type="match status" value="1"/>
</dbReference>
<evidence type="ECO:0000259" key="9">
    <source>
        <dbReference type="PROSITE" id="PS50109"/>
    </source>
</evidence>
<keyword evidence="5" id="KW-0547">Nucleotide-binding</keyword>
<evidence type="ECO:0000256" key="5">
    <source>
        <dbReference type="ARBA" id="ARBA00022741"/>
    </source>
</evidence>
<keyword evidence="7" id="KW-0067">ATP-binding</keyword>
<dbReference type="InterPro" id="IPR000014">
    <property type="entry name" value="PAS"/>
</dbReference>
<dbReference type="SMART" id="SM00387">
    <property type="entry name" value="HATPase_c"/>
    <property type="match status" value="1"/>
</dbReference>
<dbReference type="SMART" id="SM00086">
    <property type="entry name" value="PAC"/>
    <property type="match status" value="2"/>
</dbReference>
<dbReference type="Gene3D" id="3.30.565.10">
    <property type="entry name" value="Histidine kinase-like ATPase, C-terminal domain"/>
    <property type="match status" value="1"/>
</dbReference>
<dbReference type="InterPro" id="IPR003661">
    <property type="entry name" value="HisK_dim/P_dom"/>
</dbReference>
<gene>
    <name evidence="12" type="ORF">HNR65_001872</name>
</gene>
<dbReference type="EC" id="2.7.13.3" evidence="2"/>
<dbReference type="Pfam" id="PF13426">
    <property type="entry name" value="PAS_9"/>
    <property type="match status" value="1"/>
</dbReference>
<dbReference type="GO" id="GO:0006355">
    <property type="term" value="P:regulation of DNA-templated transcription"/>
    <property type="evidence" value="ECO:0007669"/>
    <property type="project" value="InterPro"/>
</dbReference>
<proteinExistence type="predicted"/>
<dbReference type="PANTHER" id="PTHR43065">
    <property type="entry name" value="SENSOR HISTIDINE KINASE"/>
    <property type="match status" value="1"/>
</dbReference>
<dbReference type="PROSITE" id="PS50113">
    <property type="entry name" value="PAC"/>
    <property type="match status" value="2"/>
</dbReference>
<dbReference type="InterPro" id="IPR005467">
    <property type="entry name" value="His_kinase_dom"/>
</dbReference>
<dbReference type="SMART" id="SM00388">
    <property type="entry name" value="HisKA"/>
    <property type="match status" value="1"/>
</dbReference>
<dbReference type="NCBIfam" id="TIGR00229">
    <property type="entry name" value="sensory_box"/>
    <property type="match status" value="2"/>
</dbReference>
<organism evidence="12 13">
    <name type="scientific">Desulfosalsimonas propionicica</name>
    <dbReference type="NCBI Taxonomy" id="332175"/>
    <lineage>
        <taxon>Bacteria</taxon>
        <taxon>Pseudomonadati</taxon>
        <taxon>Thermodesulfobacteriota</taxon>
        <taxon>Desulfobacteria</taxon>
        <taxon>Desulfobacterales</taxon>
        <taxon>Desulfosalsimonadaceae</taxon>
        <taxon>Desulfosalsimonas</taxon>
    </lineage>
</organism>
<evidence type="ECO:0000256" key="6">
    <source>
        <dbReference type="ARBA" id="ARBA00022777"/>
    </source>
</evidence>
<dbReference type="GO" id="GO:0000155">
    <property type="term" value="F:phosphorelay sensor kinase activity"/>
    <property type="evidence" value="ECO:0007669"/>
    <property type="project" value="InterPro"/>
</dbReference>
<evidence type="ECO:0000259" key="10">
    <source>
        <dbReference type="PROSITE" id="PS50112"/>
    </source>
</evidence>
<comment type="caution">
    <text evidence="12">The sequence shown here is derived from an EMBL/GenBank/DDBJ whole genome shotgun (WGS) entry which is preliminary data.</text>
</comment>
<dbReference type="SUPFAM" id="SSF55785">
    <property type="entry name" value="PYP-like sensor domain (PAS domain)"/>
    <property type="match status" value="3"/>
</dbReference>
<dbReference type="InterPro" id="IPR000700">
    <property type="entry name" value="PAS-assoc_C"/>
</dbReference>
<dbReference type="SUPFAM" id="SSF55874">
    <property type="entry name" value="ATPase domain of HSP90 chaperone/DNA topoisomerase II/histidine kinase"/>
    <property type="match status" value="1"/>
</dbReference>
<evidence type="ECO:0000256" key="7">
    <source>
        <dbReference type="ARBA" id="ARBA00022840"/>
    </source>
</evidence>
<dbReference type="GO" id="GO:0005524">
    <property type="term" value="F:ATP binding"/>
    <property type="evidence" value="ECO:0007669"/>
    <property type="project" value="UniProtKB-KW"/>
</dbReference>
<dbReference type="RefSeq" id="WP_181551195.1">
    <property type="nucleotide sequence ID" value="NZ_JACDUS010000004.1"/>
</dbReference>
<keyword evidence="4 12" id="KW-0808">Transferase</keyword>
<dbReference type="InterPro" id="IPR036097">
    <property type="entry name" value="HisK_dim/P_sf"/>
</dbReference>
<protein>
    <recommendedName>
        <fullName evidence="2">histidine kinase</fullName>
        <ecNumber evidence="2">2.7.13.3</ecNumber>
    </recommendedName>
</protein>
<dbReference type="Pfam" id="PF00989">
    <property type="entry name" value="PAS"/>
    <property type="match status" value="1"/>
</dbReference>
<evidence type="ECO:0000256" key="2">
    <source>
        <dbReference type="ARBA" id="ARBA00012438"/>
    </source>
</evidence>
<dbReference type="PROSITE" id="PS50109">
    <property type="entry name" value="HIS_KIN"/>
    <property type="match status" value="1"/>
</dbReference>
<feature type="domain" description="Histidine kinase" evidence="9">
    <location>
        <begin position="395"/>
        <end position="604"/>
    </location>
</feature>
<evidence type="ECO:0000313" key="13">
    <source>
        <dbReference type="Proteomes" id="UP000525298"/>
    </source>
</evidence>
<dbReference type="AlphaFoldDB" id="A0A7W0C9F2"/>
<feature type="domain" description="PAC" evidence="11">
    <location>
        <begin position="323"/>
        <end position="375"/>
    </location>
</feature>
<dbReference type="CDD" id="cd00082">
    <property type="entry name" value="HisKA"/>
    <property type="match status" value="1"/>
</dbReference>
<dbReference type="FunFam" id="3.30.565.10:FF:000006">
    <property type="entry name" value="Sensor histidine kinase WalK"/>
    <property type="match status" value="1"/>
</dbReference>
<dbReference type="EMBL" id="JACDUS010000004">
    <property type="protein sequence ID" value="MBA2881545.1"/>
    <property type="molecule type" value="Genomic_DNA"/>
</dbReference>
<feature type="domain" description="PAS" evidence="10">
    <location>
        <begin position="4"/>
        <end position="40"/>
    </location>
</feature>
<evidence type="ECO:0000256" key="8">
    <source>
        <dbReference type="ARBA" id="ARBA00023012"/>
    </source>
</evidence>
<dbReference type="PRINTS" id="PR00344">
    <property type="entry name" value="BCTRLSENSOR"/>
</dbReference>
<dbReference type="InterPro" id="IPR036890">
    <property type="entry name" value="HATPase_C_sf"/>
</dbReference>
<feature type="domain" description="PAS" evidence="10">
    <location>
        <begin position="121"/>
        <end position="189"/>
    </location>
</feature>
<dbReference type="Gene3D" id="1.10.287.130">
    <property type="match status" value="1"/>
</dbReference>
<evidence type="ECO:0000256" key="1">
    <source>
        <dbReference type="ARBA" id="ARBA00000085"/>
    </source>
</evidence>
<name>A0A7W0C9F2_9BACT</name>
<keyword evidence="3" id="KW-0597">Phosphoprotein</keyword>
<dbReference type="Pfam" id="PF00512">
    <property type="entry name" value="HisKA"/>
    <property type="match status" value="1"/>
</dbReference>
<dbReference type="InterPro" id="IPR001610">
    <property type="entry name" value="PAC"/>
</dbReference>
<dbReference type="Pfam" id="PF13188">
    <property type="entry name" value="PAS_8"/>
    <property type="match status" value="1"/>
</dbReference>
<dbReference type="InterPro" id="IPR003594">
    <property type="entry name" value="HATPase_dom"/>
</dbReference>
<reference evidence="12 13" key="1">
    <citation type="submission" date="2020-07" db="EMBL/GenBank/DDBJ databases">
        <title>Genomic Encyclopedia of Type Strains, Phase IV (KMG-IV): sequencing the most valuable type-strain genomes for metagenomic binning, comparative biology and taxonomic classification.</title>
        <authorList>
            <person name="Goeker M."/>
        </authorList>
    </citation>
    <scope>NUCLEOTIDE SEQUENCE [LARGE SCALE GENOMIC DNA]</scope>
    <source>
        <strain evidence="12 13">DSM 17721</strain>
    </source>
</reference>
<feature type="domain" description="PAS" evidence="10">
    <location>
        <begin position="247"/>
        <end position="318"/>
    </location>
</feature>
<evidence type="ECO:0000256" key="3">
    <source>
        <dbReference type="ARBA" id="ARBA00022553"/>
    </source>
</evidence>
<dbReference type="InterPro" id="IPR035965">
    <property type="entry name" value="PAS-like_dom_sf"/>
</dbReference>
<keyword evidence="8" id="KW-0902">Two-component regulatory system</keyword>
<evidence type="ECO:0000256" key="4">
    <source>
        <dbReference type="ARBA" id="ARBA00022679"/>
    </source>
</evidence>